<evidence type="ECO:0000256" key="2">
    <source>
        <dbReference type="ARBA" id="ARBA00022833"/>
    </source>
</evidence>
<dbReference type="STRING" id="1280837.A0A316V5L3"/>
<feature type="compositionally biased region" description="Polar residues" evidence="4">
    <location>
        <begin position="165"/>
        <end position="201"/>
    </location>
</feature>
<evidence type="ECO:0000256" key="3">
    <source>
        <dbReference type="PROSITE-ProRule" id="PRU00125"/>
    </source>
</evidence>
<accession>A0A316V5L3</accession>
<dbReference type="PANTHER" id="PTHR24216">
    <property type="entry name" value="PAXILLIN-RELATED"/>
    <property type="match status" value="1"/>
</dbReference>
<proteinExistence type="predicted"/>
<feature type="region of interest" description="Disordered" evidence="4">
    <location>
        <begin position="469"/>
        <end position="585"/>
    </location>
</feature>
<keyword evidence="1 3" id="KW-0479">Metal-binding</keyword>
<sequence>MAYQYHHQQYFSGNSFNNYINGYSMFEPSYQHIHSPYDYNQAAHNAIDVGEGDEGPGMAGVGARRLAQRMAAKKAAQERRWQAEQDSQISGPDPIQKEYENSIRATEYQQQRQQNQHDYSSADFGHQSYESQGRSQWQDHQQHDNHSHMQQRSSDEEIRMGGGSRNANTASRSYSSDEYANRSQEQLSFRRQNTDSQSTARPQDYKKQEEPNQMISDGFGGLMLQVNEVRGPMQQRASTATNARATVYEDDYEESEHFRSTDDTAFRRQSEAAVESPADLTVPLSGDAKGMVARETILEPLPKASCADCGDRIPFEELVQHECVKNACRSPLLQKGAGSISSRSCSPMPDQGAPLSTSNLSTRSPFFDRYEKAQDEVVNRNFLSSALTASTISASPSPLLKTKKLPSDTSCSPRSNLSPLVGSHDEEEDRQRSERKKQIEAQRAAKKQALIDRAAAKLTAEARAKNISPIEQFSQNRSHRRGAESESSTVSTTSTKSTASSLFVKHIPETLTPSSSNEMVSSTKSNSPSKKEINLDDIEGLMNDITNGSSPKSKSKKRSVKEKHSHQQHSGRVPHHVRQPSETSLKQRNLAVTRASELVLKAQDDVSPIKIARPTVSRTRTTDTREHKLCSVCLATFKKGQPIVERDGKLFCVDDYAELYLEKCRKCKQAIKTVGVRSKDGALTGLFHRECFSCLQCDATFDDGTFYVFENAAYCSQHYHMLNGTTCQGCNSGIEGQCRQLTETGERFHQHCFTCQFDNGKEFCKDLLHDYFVYEGKRLCEWHFEKVLRSVKRRERRGKKEEQQSDAIAAAEIRAARRTTMLQTVAAKKGRA</sequence>
<gene>
    <name evidence="6" type="ORF">FA14DRAFT_78578</name>
</gene>
<keyword evidence="7" id="KW-1185">Reference proteome</keyword>
<feature type="region of interest" description="Disordered" evidence="4">
    <location>
        <begin position="335"/>
        <end position="362"/>
    </location>
</feature>
<keyword evidence="3" id="KW-0440">LIM domain</keyword>
<feature type="compositionally biased region" description="Basic and acidic residues" evidence="4">
    <location>
        <begin position="140"/>
        <end position="159"/>
    </location>
</feature>
<evidence type="ECO:0000256" key="1">
    <source>
        <dbReference type="ARBA" id="ARBA00022723"/>
    </source>
</evidence>
<dbReference type="GO" id="GO:0030695">
    <property type="term" value="F:GTPase regulator activity"/>
    <property type="evidence" value="ECO:0007669"/>
    <property type="project" value="UniProtKB-ARBA"/>
</dbReference>
<feature type="region of interest" description="Disordered" evidence="4">
    <location>
        <begin position="72"/>
        <end position="95"/>
    </location>
</feature>
<feature type="domain" description="LIM zinc-binding" evidence="5">
    <location>
        <begin position="662"/>
        <end position="725"/>
    </location>
</feature>
<feature type="compositionally biased region" description="Low complexity" evidence="4">
    <location>
        <begin position="485"/>
        <end position="501"/>
    </location>
</feature>
<dbReference type="InterPro" id="IPR001781">
    <property type="entry name" value="Znf_LIM"/>
</dbReference>
<keyword evidence="2 3" id="KW-0862">Zinc</keyword>
<dbReference type="GeneID" id="37024669"/>
<evidence type="ECO:0000313" key="6">
    <source>
        <dbReference type="EMBL" id="PWN32840.1"/>
    </source>
</evidence>
<evidence type="ECO:0000256" key="4">
    <source>
        <dbReference type="SAM" id="MobiDB-lite"/>
    </source>
</evidence>
<name>A0A316V5L3_9BASI</name>
<dbReference type="EMBL" id="KZ819605">
    <property type="protein sequence ID" value="PWN32840.1"/>
    <property type="molecule type" value="Genomic_DNA"/>
</dbReference>
<evidence type="ECO:0000259" key="5">
    <source>
        <dbReference type="PROSITE" id="PS50023"/>
    </source>
</evidence>
<evidence type="ECO:0000313" key="7">
    <source>
        <dbReference type="Proteomes" id="UP000245771"/>
    </source>
</evidence>
<dbReference type="Gene3D" id="2.10.110.10">
    <property type="entry name" value="Cysteine Rich Protein"/>
    <property type="match status" value="2"/>
</dbReference>
<dbReference type="GO" id="GO:0046872">
    <property type="term" value="F:metal ion binding"/>
    <property type="evidence" value="ECO:0007669"/>
    <property type="project" value="UniProtKB-KW"/>
</dbReference>
<feature type="compositionally biased region" description="Polar residues" evidence="4">
    <location>
        <begin position="128"/>
        <end position="139"/>
    </location>
</feature>
<dbReference type="Pfam" id="PF00412">
    <property type="entry name" value="LIM"/>
    <property type="match status" value="1"/>
</dbReference>
<protein>
    <recommendedName>
        <fullName evidence="5">LIM zinc-binding domain-containing protein</fullName>
    </recommendedName>
</protein>
<feature type="compositionally biased region" description="Basic residues" evidence="4">
    <location>
        <begin position="553"/>
        <end position="578"/>
    </location>
</feature>
<feature type="compositionally biased region" description="Basic and acidic residues" evidence="4">
    <location>
        <begin position="429"/>
        <end position="440"/>
    </location>
</feature>
<dbReference type="OrthoDB" id="1112565at2759"/>
<dbReference type="PROSITE" id="PS50023">
    <property type="entry name" value="LIM_DOMAIN_2"/>
    <property type="match status" value="1"/>
</dbReference>
<dbReference type="InParanoid" id="A0A316V5L3"/>
<feature type="compositionally biased region" description="Polar residues" evidence="4">
    <location>
        <begin position="511"/>
        <end position="528"/>
    </location>
</feature>
<feature type="region of interest" description="Disordered" evidence="4">
    <location>
        <begin position="107"/>
        <end position="218"/>
    </location>
</feature>
<dbReference type="SMART" id="SM00132">
    <property type="entry name" value="LIM"/>
    <property type="match status" value="2"/>
</dbReference>
<dbReference type="PANTHER" id="PTHR24216:SF8">
    <property type="entry name" value="PAXILLIN, ISOFORM F"/>
    <property type="match status" value="1"/>
</dbReference>
<dbReference type="AlphaFoldDB" id="A0A316V5L3"/>
<dbReference type="SUPFAM" id="SSF57716">
    <property type="entry name" value="Glucocorticoid receptor-like (DNA-binding domain)"/>
    <property type="match status" value="2"/>
</dbReference>
<organism evidence="6 7">
    <name type="scientific">Meira miltonrushii</name>
    <dbReference type="NCBI Taxonomy" id="1280837"/>
    <lineage>
        <taxon>Eukaryota</taxon>
        <taxon>Fungi</taxon>
        <taxon>Dikarya</taxon>
        <taxon>Basidiomycota</taxon>
        <taxon>Ustilaginomycotina</taxon>
        <taxon>Exobasidiomycetes</taxon>
        <taxon>Exobasidiales</taxon>
        <taxon>Brachybasidiaceae</taxon>
        <taxon>Meira</taxon>
    </lineage>
</organism>
<dbReference type="CDD" id="cd08368">
    <property type="entry name" value="LIM"/>
    <property type="match status" value="1"/>
</dbReference>
<dbReference type="RefSeq" id="XP_025353142.1">
    <property type="nucleotide sequence ID" value="XM_025502888.1"/>
</dbReference>
<feature type="compositionally biased region" description="Polar residues" evidence="4">
    <location>
        <begin position="407"/>
        <end position="418"/>
    </location>
</feature>
<reference evidence="6 7" key="1">
    <citation type="journal article" date="2018" name="Mol. Biol. Evol.">
        <title>Broad Genomic Sampling Reveals a Smut Pathogenic Ancestry of the Fungal Clade Ustilaginomycotina.</title>
        <authorList>
            <person name="Kijpornyongpan T."/>
            <person name="Mondo S.J."/>
            <person name="Barry K."/>
            <person name="Sandor L."/>
            <person name="Lee J."/>
            <person name="Lipzen A."/>
            <person name="Pangilinan J."/>
            <person name="LaButti K."/>
            <person name="Hainaut M."/>
            <person name="Henrissat B."/>
            <person name="Grigoriev I.V."/>
            <person name="Spatafora J.W."/>
            <person name="Aime M.C."/>
        </authorList>
    </citation>
    <scope>NUCLEOTIDE SEQUENCE [LARGE SCALE GENOMIC DNA]</scope>
    <source>
        <strain evidence="6 7">MCA 3882</strain>
    </source>
</reference>
<feature type="region of interest" description="Disordered" evidence="4">
    <location>
        <begin position="397"/>
        <end position="445"/>
    </location>
</feature>
<dbReference type="Proteomes" id="UP000245771">
    <property type="component" value="Unassembled WGS sequence"/>
</dbReference>
<dbReference type="PROSITE" id="PS00478">
    <property type="entry name" value="LIM_DOMAIN_1"/>
    <property type="match status" value="1"/>
</dbReference>